<dbReference type="AlphaFoldDB" id="C5LJ56"/>
<name>C5LJ56_PERM5</name>
<sequence>MIKLSSTNFSLASSISMPLGDLSNAEIRQLFEELCKASVEDGWVSILLHYSVRSERTTTGGTGLPSLLGVFDNAKYTGVNDNQCNGAELNARYKIEDECYLPMATLQLRRTGLDGSPECAASLRDFKVKTPIVDPALCSTVVLTAMITGKPLQKAMEKVLQASSGLCLGQSWLCTPTVWVDREGKQLASTRVKEGDRSSHMHSREHKMAINWTLWYARDLYAIMQATAEGLRVGMSITYSELDASYWNRSWDTNNWVLAEGKLHPKAGYLACVICDKYPSSLLKVSEHMA</sequence>
<proteinExistence type="predicted"/>
<gene>
    <name evidence="1" type="ORF">Pmar_PMAR019371</name>
</gene>
<feature type="non-terminal residue" evidence="1">
    <location>
        <position position="290"/>
    </location>
</feature>
<dbReference type="GeneID" id="9052182"/>
<dbReference type="EMBL" id="GG682353">
    <property type="protein sequence ID" value="EER03237.1"/>
    <property type="molecule type" value="Genomic_DNA"/>
</dbReference>
<dbReference type="Proteomes" id="UP000007800">
    <property type="component" value="Unassembled WGS sequence"/>
</dbReference>
<accession>C5LJ56</accession>
<protein>
    <submittedName>
        <fullName evidence="1">Uncharacterized protein</fullName>
    </submittedName>
</protein>
<evidence type="ECO:0000313" key="1">
    <source>
        <dbReference type="EMBL" id="EER03237.1"/>
    </source>
</evidence>
<dbReference type="InParanoid" id="C5LJ56"/>
<keyword evidence="2" id="KW-1185">Reference proteome</keyword>
<evidence type="ECO:0000313" key="2">
    <source>
        <dbReference type="Proteomes" id="UP000007800"/>
    </source>
</evidence>
<dbReference type="RefSeq" id="XP_002771421.1">
    <property type="nucleotide sequence ID" value="XM_002771375.1"/>
</dbReference>
<organism evidence="2">
    <name type="scientific">Perkinsus marinus (strain ATCC 50983 / TXsc)</name>
    <dbReference type="NCBI Taxonomy" id="423536"/>
    <lineage>
        <taxon>Eukaryota</taxon>
        <taxon>Sar</taxon>
        <taxon>Alveolata</taxon>
        <taxon>Perkinsozoa</taxon>
        <taxon>Perkinsea</taxon>
        <taxon>Perkinsida</taxon>
        <taxon>Perkinsidae</taxon>
        <taxon>Perkinsus</taxon>
    </lineage>
</organism>
<reference evidence="1 2" key="1">
    <citation type="submission" date="2008-07" db="EMBL/GenBank/DDBJ databases">
        <authorList>
            <person name="El-Sayed N."/>
            <person name="Caler E."/>
            <person name="Inman J."/>
            <person name="Amedeo P."/>
            <person name="Hass B."/>
            <person name="Wortman J."/>
        </authorList>
    </citation>
    <scope>NUCLEOTIDE SEQUENCE [LARGE SCALE GENOMIC DNA]</scope>
    <source>
        <strain evidence="2">ATCC 50983 / TXsc</strain>
    </source>
</reference>